<comment type="caution">
    <text evidence="2">The sequence shown here is derived from an EMBL/GenBank/DDBJ whole genome shotgun (WGS) entry which is preliminary data.</text>
</comment>
<evidence type="ECO:0000256" key="1">
    <source>
        <dbReference type="SAM" id="Phobius"/>
    </source>
</evidence>
<dbReference type="NCBIfam" id="NF006751">
    <property type="entry name" value="PRK09272.1-4"/>
    <property type="match status" value="1"/>
</dbReference>
<dbReference type="RefSeq" id="WP_129122749.1">
    <property type="nucleotide sequence ID" value="NZ_PEIB01000016.1"/>
</dbReference>
<organism evidence="2 3">
    <name type="scientific">Veronia nyctiphanis</name>
    <dbReference type="NCBI Taxonomy" id="1278244"/>
    <lineage>
        <taxon>Bacteria</taxon>
        <taxon>Pseudomonadati</taxon>
        <taxon>Pseudomonadota</taxon>
        <taxon>Gammaproteobacteria</taxon>
        <taxon>Vibrionales</taxon>
        <taxon>Vibrionaceae</taxon>
        <taxon>Veronia</taxon>
    </lineage>
</organism>
<reference evidence="2 3" key="1">
    <citation type="submission" date="2017-10" db="EMBL/GenBank/DDBJ databases">
        <title>Nyctiphanis sp. nov., isolated from the stomach of the euphausiid Nyctiphanes simplex (Hansen, 1911) in the Gulf of California.</title>
        <authorList>
            <person name="Gomez-Gil B."/>
            <person name="Aguilar-Mendez M."/>
            <person name="Lopez-Cortes A."/>
            <person name="Gomez-Gutierrez J."/>
            <person name="Roque A."/>
            <person name="Lang E."/>
            <person name="Gonzalez-Castillo A."/>
        </authorList>
    </citation>
    <scope>NUCLEOTIDE SEQUENCE [LARGE SCALE GENOMIC DNA]</scope>
    <source>
        <strain evidence="2 3">CAIM 600</strain>
    </source>
</reference>
<accession>A0A4Q0YUK2</accession>
<sequence>MMMLVFKYLITAAVVVLISEAAKRNEHLGALLASLPVITVLVLIWLHVEKSTPEQITSHAFYTFWYVVPTLPMFLIFPWLYSQLGFWIGLGLSAVTTVVIFFVWGLVVRQFGIELW</sequence>
<evidence type="ECO:0000313" key="3">
    <source>
        <dbReference type="Proteomes" id="UP000290287"/>
    </source>
</evidence>
<dbReference type="EMBL" id="PEIB01000016">
    <property type="protein sequence ID" value="RXJ72701.1"/>
    <property type="molecule type" value="Genomic_DNA"/>
</dbReference>
<proteinExistence type="predicted"/>
<keyword evidence="1" id="KW-1133">Transmembrane helix</keyword>
<dbReference type="AlphaFoldDB" id="A0A4Q0YUK2"/>
<feature type="transmembrane region" description="Helical" evidence="1">
    <location>
        <begin position="60"/>
        <end position="80"/>
    </location>
</feature>
<dbReference type="OrthoDB" id="47473at2"/>
<protein>
    <recommendedName>
        <fullName evidence="4">DUF3147 family protein</fullName>
    </recommendedName>
</protein>
<gene>
    <name evidence="2" type="ORF">CS022_13760</name>
</gene>
<keyword evidence="3" id="KW-1185">Reference proteome</keyword>
<name>A0A4Q0YUK2_9GAMM</name>
<keyword evidence="1" id="KW-0812">Transmembrane</keyword>
<evidence type="ECO:0000313" key="2">
    <source>
        <dbReference type="EMBL" id="RXJ72701.1"/>
    </source>
</evidence>
<evidence type="ECO:0008006" key="4">
    <source>
        <dbReference type="Google" id="ProtNLM"/>
    </source>
</evidence>
<dbReference type="Proteomes" id="UP000290287">
    <property type="component" value="Unassembled WGS sequence"/>
</dbReference>
<feature type="transmembrane region" description="Helical" evidence="1">
    <location>
        <begin position="31"/>
        <end position="48"/>
    </location>
</feature>
<feature type="transmembrane region" description="Helical" evidence="1">
    <location>
        <begin position="86"/>
        <end position="108"/>
    </location>
</feature>
<keyword evidence="1" id="KW-0472">Membrane</keyword>